<dbReference type="EnsemblBacteria" id="AAB90453">
    <property type="protein sequence ID" value="AAB90453"/>
    <property type="gene ID" value="AF_0785"/>
</dbReference>
<keyword evidence="1" id="KW-0472">Membrane</keyword>
<dbReference type="PANTHER" id="PTHR20992">
    <property type="entry name" value="AT15442P-RELATED"/>
    <property type="match status" value="1"/>
</dbReference>
<dbReference type="NCBIfam" id="TIGR00341">
    <property type="entry name" value="TIGR00341 family protein"/>
    <property type="match status" value="1"/>
</dbReference>
<dbReference type="Proteomes" id="UP000002199">
    <property type="component" value="Chromosome"/>
</dbReference>
<feature type="transmembrane region" description="Helical" evidence="1">
    <location>
        <begin position="152"/>
        <end position="173"/>
    </location>
</feature>
<feature type="transmembrane region" description="Helical" evidence="1">
    <location>
        <begin position="185"/>
        <end position="206"/>
    </location>
</feature>
<gene>
    <name evidence="2" type="ordered locus">AF_0785</name>
</gene>
<proteinExistence type="predicted"/>
<feature type="transmembrane region" description="Helical" evidence="1">
    <location>
        <begin position="285"/>
        <end position="307"/>
    </location>
</feature>
<dbReference type="PaxDb" id="224325-AF_0785"/>
<keyword evidence="3" id="KW-1185">Reference proteome</keyword>
<dbReference type="InterPro" id="IPR005240">
    <property type="entry name" value="DUF389"/>
</dbReference>
<dbReference type="AlphaFoldDB" id="O29473"/>
<protein>
    <recommendedName>
        <fullName evidence="4">TIGR00341 family protein</fullName>
    </recommendedName>
</protein>
<dbReference type="Pfam" id="PF04087">
    <property type="entry name" value="DUF389"/>
    <property type="match status" value="1"/>
</dbReference>
<dbReference type="STRING" id="224325.AF_0785"/>
<dbReference type="HOGENOM" id="CLU_050976_0_0_2"/>
<evidence type="ECO:0000313" key="3">
    <source>
        <dbReference type="Proteomes" id="UP000002199"/>
    </source>
</evidence>
<accession>O29473</accession>
<evidence type="ECO:0008006" key="4">
    <source>
        <dbReference type="Google" id="ProtNLM"/>
    </source>
</evidence>
<dbReference type="eggNOG" id="arCOG02264">
    <property type="taxonomic scope" value="Archaea"/>
</dbReference>
<reference evidence="2 3" key="1">
    <citation type="journal article" date="1997" name="Nature">
        <title>The complete genome sequence of the hyperthermophilic, sulphate-reducing archaeon Archaeoglobus fulgidus.</title>
        <authorList>
            <person name="Klenk H.P."/>
            <person name="Clayton R.A."/>
            <person name="Tomb J."/>
            <person name="White O."/>
            <person name="Nelson K.E."/>
            <person name="Ketchum K.A."/>
            <person name="Dodson R.J."/>
            <person name="Gwinn M."/>
            <person name="Hickey E.K."/>
            <person name="Peterson J.D."/>
            <person name="Richardson D.L."/>
            <person name="Kerlavage A.R."/>
            <person name="Graham D.E."/>
            <person name="Kyrpides N.C."/>
            <person name="Fleischmann R.D."/>
            <person name="Quackenbush J."/>
            <person name="Lee N.H."/>
            <person name="Sutton G.G."/>
            <person name="Gill S."/>
            <person name="Kirkness E.F."/>
            <person name="Dougherty B.A."/>
            <person name="McKenney K."/>
            <person name="Adams M.D."/>
            <person name="Loftus B."/>
            <person name="Peterson S."/>
            <person name="Reich C.I."/>
            <person name="McNeil L.K."/>
            <person name="Badger J.H."/>
            <person name="Glodek A."/>
            <person name="Zhou L."/>
            <person name="Overbeek R."/>
            <person name="Gocayne J.D."/>
            <person name="Weidman J.F."/>
            <person name="McDonald L."/>
            <person name="Utterback T."/>
            <person name="Cotton M.D."/>
            <person name="Spriggs T."/>
            <person name="Artiach P."/>
            <person name="Kaine B.P."/>
            <person name="Sykes S.M."/>
            <person name="Sadow P.W."/>
            <person name="D'Andrea K.P."/>
            <person name="Bowman C."/>
            <person name="Fujii C."/>
            <person name="Garland S.A."/>
            <person name="Mason T.M."/>
            <person name="Olsen G.J."/>
            <person name="Fraser C.M."/>
            <person name="Smith H.O."/>
            <person name="Woese C.R."/>
            <person name="Venter J.C."/>
        </authorList>
    </citation>
    <scope>NUCLEOTIDE SEQUENCE [LARGE SCALE GENOMIC DNA]</scope>
    <source>
        <strain evidence="3">ATCC 49558 / DSM 4304 / JCM 9628 / NBRC 100126 / VC-16</strain>
    </source>
</reference>
<evidence type="ECO:0000313" key="2">
    <source>
        <dbReference type="EMBL" id="AAB90453.1"/>
    </source>
</evidence>
<feature type="transmembrane region" description="Helical" evidence="1">
    <location>
        <begin position="251"/>
        <end position="273"/>
    </location>
</feature>
<dbReference type="PANTHER" id="PTHR20992:SF9">
    <property type="entry name" value="AT15442P-RELATED"/>
    <property type="match status" value="1"/>
</dbReference>
<feature type="transmembrane region" description="Helical" evidence="1">
    <location>
        <begin position="226"/>
        <end position="244"/>
    </location>
</feature>
<dbReference type="PIR" id="A69348">
    <property type="entry name" value="A69348"/>
</dbReference>
<feature type="transmembrane region" description="Helical" evidence="1">
    <location>
        <begin position="129"/>
        <end position="146"/>
    </location>
</feature>
<dbReference type="NCBIfam" id="TIGR00271">
    <property type="entry name" value="uncharacterized hydrophobic domain"/>
    <property type="match status" value="1"/>
</dbReference>
<dbReference type="KEGG" id="afu:AF_0785"/>
<dbReference type="OrthoDB" id="3266at2157"/>
<feature type="transmembrane region" description="Helical" evidence="1">
    <location>
        <begin position="319"/>
        <end position="341"/>
    </location>
</feature>
<sequence length="342" mass="37287">MEVRVSGRSDSYGRHRTGNDCLLQEEGVVMRKIIVRGRKEDLEEIARELGDRAFIYDDRIELYVQDSETEELVSRIKDKLDLRYKESIIEVYKPEFVISPASRREKAEEKTPVEKLVEMTKSYASLNPGRSVVTAIAGVIALSGLIMNNAVIVIGAMLLAPLLGPIHGFAVNLSVGYVKLAFRSALNLLFDLFLTMVFSTLFAMMIGLVHPLQLTPEILLRTEVSPVYELLAVLLGFASILSLSRGILESLAGVAVSASLLPPAVATGILLVISPPLAVKSLTLTLQNVAGLMAGSLAGVYVSGIRAERYYEKKVARAYLARSLIALTLLLIALLFLSILAG</sequence>
<keyword evidence="1" id="KW-0812">Transmembrane</keyword>
<dbReference type="PhylomeDB" id="O29473"/>
<dbReference type="EMBL" id="AE000782">
    <property type="protein sequence ID" value="AAB90453.1"/>
    <property type="molecule type" value="Genomic_DNA"/>
</dbReference>
<keyword evidence="1" id="KW-1133">Transmembrane helix</keyword>
<name>O29473_ARCFU</name>
<organism evidence="2 3">
    <name type="scientific">Archaeoglobus fulgidus (strain ATCC 49558 / DSM 4304 / JCM 9628 / NBRC 100126 / VC-16)</name>
    <dbReference type="NCBI Taxonomy" id="224325"/>
    <lineage>
        <taxon>Archaea</taxon>
        <taxon>Methanobacteriati</taxon>
        <taxon>Methanobacteriota</taxon>
        <taxon>Archaeoglobi</taxon>
        <taxon>Archaeoglobales</taxon>
        <taxon>Archaeoglobaceae</taxon>
        <taxon>Archaeoglobus</taxon>
    </lineage>
</organism>
<evidence type="ECO:0000256" key="1">
    <source>
        <dbReference type="SAM" id="Phobius"/>
    </source>
</evidence>